<dbReference type="EMBL" id="JWZX01002916">
    <property type="protein sequence ID" value="KOO25890.1"/>
    <property type="molecule type" value="Genomic_DNA"/>
</dbReference>
<evidence type="ECO:0000313" key="2">
    <source>
        <dbReference type="Proteomes" id="UP000037460"/>
    </source>
</evidence>
<proteinExistence type="predicted"/>
<comment type="caution">
    <text evidence="1">The sequence shown here is derived from an EMBL/GenBank/DDBJ whole genome shotgun (WGS) entry which is preliminary data.</text>
</comment>
<evidence type="ECO:0000313" key="1">
    <source>
        <dbReference type="EMBL" id="KOO25890.1"/>
    </source>
</evidence>
<sequence>MQKCLESPYLTSGSSAIMRAWYSARV</sequence>
<accession>A0A0M0JHD4</accession>
<dbReference type="AlphaFoldDB" id="A0A0M0JHD4"/>
<protein>
    <submittedName>
        <fullName evidence="1">Uncharacterized protein</fullName>
    </submittedName>
</protein>
<organism evidence="1 2">
    <name type="scientific">Chrysochromulina tobinii</name>
    <dbReference type="NCBI Taxonomy" id="1460289"/>
    <lineage>
        <taxon>Eukaryota</taxon>
        <taxon>Haptista</taxon>
        <taxon>Haptophyta</taxon>
        <taxon>Prymnesiophyceae</taxon>
        <taxon>Prymnesiales</taxon>
        <taxon>Chrysochromulinaceae</taxon>
        <taxon>Chrysochromulina</taxon>
    </lineage>
</organism>
<keyword evidence="2" id="KW-1185">Reference proteome</keyword>
<dbReference type="Proteomes" id="UP000037460">
    <property type="component" value="Unassembled WGS sequence"/>
</dbReference>
<reference evidence="2" key="1">
    <citation type="journal article" date="2015" name="PLoS Genet.">
        <title>Genome Sequence and Transcriptome Analyses of Chrysochromulina tobin: Metabolic Tools for Enhanced Algal Fitness in the Prominent Order Prymnesiales (Haptophyceae).</title>
        <authorList>
            <person name="Hovde B.T."/>
            <person name="Deodato C.R."/>
            <person name="Hunsperger H.M."/>
            <person name="Ryken S.A."/>
            <person name="Yost W."/>
            <person name="Jha R.K."/>
            <person name="Patterson J."/>
            <person name="Monnat R.J. Jr."/>
            <person name="Barlow S.B."/>
            <person name="Starkenburg S.R."/>
            <person name="Cattolico R.A."/>
        </authorList>
    </citation>
    <scope>NUCLEOTIDE SEQUENCE</scope>
    <source>
        <strain evidence="2">CCMP291</strain>
    </source>
</reference>
<name>A0A0M0JHD4_9EUKA</name>
<gene>
    <name evidence="1" type="ORF">Ctob_002213</name>
</gene>